<comment type="caution">
    <text evidence="2">The sequence shown here is derived from an EMBL/GenBank/DDBJ whole genome shotgun (WGS) entry which is preliminary data.</text>
</comment>
<dbReference type="Pfam" id="PF00501">
    <property type="entry name" value="AMP-binding"/>
    <property type="match status" value="1"/>
</dbReference>
<accession>H1SFD2</accession>
<dbReference type="Gene3D" id="3.40.50.12780">
    <property type="entry name" value="N-terminal domain of ligase-like"/>
    <property type="match status" value="1"/>
</dbReference>
<dbReference type="PROSITE" id="PS00455">
    <property type="entry name" value="AMP_BINDING"/>
    <property type="match status" value="1"/>
</dbReference>
<reference evidence="2 3" key="1">
    <citation type="journal article" date="2012" name="J. Bacteriol.">
        <title>De Novo Genome Project of Cupriavidus basilensis OR16.</title>
        <authorList>
            <person name="Cserhati M."/>
            <person name="Kriszt B."/>
            <person name="Szoboszlay S."/>
            <person name="Toth A."/>
            <person name="Szabo I."/>
            <person name="Tancsics A."/>
            <person name="Nagy I."/>
            <person name="Horvath B."/>
            <person name="Nagy I."/>
            <person name="Kukolya J."/>
        </authorList>
    </citation>
    <scope>NUCLEOTIDE SEQUENCE [LARGE SCALE GENOMIC DNA]</scope>
    <source>
        <strain evidence="2 3">OR16</strain>
    </source>
</reference>
<dbReference type="RefSeq" id="WP_006162968.1">
    <property type="nucleotide sequence ID" value="NZ_AHJE01000108.1"/>
</dbReference>
<name>H1SFD2_9BURK</name>
<feature type="domain" description="AMP-dependent synthetase/ligase" evidence="1">
    <location>
        <begin position="24"/>
        <end position="376"/>
    </location>
</feature>
<dbReference type="EMBL" id="AHJE01000108">
    <property type="protein sequence ID" value="EHP38796.1"/>
    <property type="molecule type" value="Genomic_DNA"/>
</dbReference>
<dbReference type="SUPFAM" id="SSF56801">
    <property type="entry name" value="Acetyl-CoA synthetase-like"/>
    <property type="match status" value="1"/>
</dbReference>
<dbReference type="InterPro" id="IPR050237">
    <property type="entry name" value="ATP-dep_AMP-bd_enzyme"/>
</dbReference>
<dbReference type="PANTHER" id="PTHR43767:SF1">
    <property type="entry name" value="NONRIBOSOMAL PEPTIDE SYNTHASE PES1 (EUROFUNG)-RELATED"/>
    <property type="match status" value="1"/>
</dbReference>
<gene>
    <name evidence="2" type="ORF">OR16_35255</name>
</gene>
<dbReference type="InterPro" id="IPR000873">
    <property type="entry name" value="AMP-dep_synth/lig_dom"/>
</dbReference>
<evidence type="ECO:0000259" key="1">
    <source>
        <dbReference type="Pfam" id="PF00501"/>
    </source>
</evidence>
<organism evidence="2 3">
    <name type="scientific">Cupriavidus basilensis OR16</name>
    <dbReference type="NCBI Taxonomy" id="1127483"/>
    <lineage>
        <taxon>Bacteria</taxon>
        <taxon>Pseudomonadati</taxon>
        <taxon>Pseudomonadota</taxon>
        <taxon>Betaproteobacteria</taxon>
        <taxon>Burkholderiales</taxon>
        <taxon>Burkholderiaceae</taxon>
        <taxon>Cupriavidus</taxon>
    </lineage>
</organism>
<dbReference type="PANTHER" id="PTHR43767">
    <property type="entry name" value="LONG-CHAIN-FATTY-ACID--COA LIGASE"/>
    <property type="match status" value="1"/>
</dbReference>
<protein>
    <submittedName>
        <fullName evidence="2">Acyl-CoA synthetase</fullName>
    </submittedName>
</protein>
<proteinExistence type="predicted"/>
<sequence length="425" mass="44888">MSKRANRLFAGTPEPGALLRTLHAHVSAAPQRPALHSLGHTIGYGKLWRRVERVCAHLAGTWGVQPGDRVATLCLNHDLQLAMLFACARLGAIFVPLNFRLAVAELSAIAAHAGIRVLFHDAPHASAAAAVAAALPEPAAWAPIDSLIDRPAPLDTPLARPLQPPDQAPLLLVYTSGSTGYPKGALHTQAGLLANARASWWAHRMTREDHVLSVLPLFHVGGLCIQTLPALLAGAQVTLHQRFAPDAWLDACAQTQPTLSLMVPATLRAVLEHPGWPSADLSSLRGVMAGSSPIPRAYIDAFHARGVPLGQVYGATETGPVSVVLRLDQAMARPGYAGWPQPEVQVRLADAQGIAVADGEVGELWLAGANLMQGYWRQPDHPDFREGWFRSGDLAHRNADGCIEVVAAGAVDRAVQAAAAGGAGG</sequence>
<dbReference type="PATRIC" id="fig|1127483.3.peg.7043"/>
<dbReference type="Proteomes" id="UP000005808">
    <property type="component" value="Unassembled WGS sequence"/>
</dbReference>
<dbReference type="InterPro" id="IPR042099">
    <property type="entry name" value="ANL_N_sf"/>
</dbReference>
<dbReference type="InterPro" id="IPR020845">
    <property type="entry name" value="AMP-binding_CS"/>
</dbReference>
<dbReference type="AlphaFoldDB" id="H1SFD2"/>
<evidence type="ECO:0000313" key="3">
    <source>
        <dbReference type="Proteomes" id="UP000005808"/>
    </source>
</evidence>
<evidence type="ECO:0000313" key="2">
    <source>
        <dbReference type="EMBL" id="EHP38796.1"/>
    </source>
</evidence>